<gene>
    <name evidence="2" type="ORF">R1flu_007236</name>
</gene>
<feature type="compositionally biased region" description="Polar residues" evidence="1">
    <location>
        <begin position="1042"/>
        <end position="1053"/>
    </location>
</feature>
<reference evidence="2 3" key="1">
    <citation type="submission" date="2024-09" db="EMBL/GenBank/DDBJ databases">
        <title>Chromosome-scale assembly of Riccia fluitans.</title>
        <authorList>
            <person name="Paukszto L."/>
            <person name="Sawicki J."/>
            <person name="Karawczyk K."/>
            <person name="Piernik-Szablinska J."/>
            <person name="Szczecinska M."/>
            <person name="Mazdziarz M."/>
        </authorList>
    </citation>
    <scope>NUCLEOTIDE SEQUENCE [LARGE SCALE GENOMIC DNA]</scope>
    <source>
        <strain evidence="2">Rf_01</strain>
        <tissue evidence="2">Aerial parts of the thallus</tissue>
    </source>
</reference>
<evidence type="ECO:0000313" key="3">
    <source>
        <dbReference type="Proteomes" id="UP001605036"/>
    </source>
</evidence>
<feature type="region of interest" description="Disordered" evidence="1">
    <location>
        <begin position="596"/>
        <end position="635"/>
    </location>
</feature>
<proteinExistence type="predicted"/>
<feature type="region of interest" description="Disordered" evidence="1">
    <location>
        <begin position="674"/>
        <end position="700"/>
    </location>
</feature>
<evidence type="ECO:0000256" key="1">
    <source>
        <dbReference type="SAM" id="MobiDB-lite"/>
    </source>
</evidence>
<feature type="compositionally biased region" description="Basic and acidic residues" evidence="1">
    <location>
        <begin position="1014"/>
        <end position="1041"/>
    </location>
</feature>
<protein>
    <recommendedName>
        <fullName evidence="4">Nuclear pore complex protein</fullName>
    </recommendedName>
</protein>
<comment type="caution">
    <text evidence="2">The sequence shown here is derived from an EMBL/GenBank/DDBJ whole genome shotgun (WGS) entry which is preliminary data.</text>
</comment>
<feature type="region of interest" description="Disordered" evidence="1">
    <location>
        <begin position="314"/>
        <end position="401"/>
    </location>
</feature>
<keyword evidence="3" id="KW-1185">Reference proteome</keyword>
<evidence type="ECO:0008006" key="4">
    <source>
        <dbReference type="Google" id="ProtNLM"/>
    </source>
</evidence>
<feature type="region of interest" description="Disordered" evidence="1">
    <location>
        <begin position="1101"/>
        <end position="1121"/>
    </location>
</feature>
<dbReference type="Proteomes" id="UP001605036">
    <property type="component" value="Unassembled WGS sequence"/>
</dbReference>
<feature type="compositionally biased region" description="Polar residues" evidence="1">
    <location>
        <begin position="596"/>
        <end position="606"/>
    </location>
</feature>
<organism evidence="2 3">
    <name type="scientific">Riccia fluitans</name>
    <dbReference type="NCBI Taxonomy" id="41844"/>
    <lineage>
        <taxon>Eukaryota</taxon>
        <taxon>Viridiplantae</taxon>
        <taxon>Streptophyta</taxon>
        <taxon>Embryophyta</taxon>
        <taxon>Marchantiophyta</taxon>
        <taxon>Marchantiopsida</taxon>
        <taxon>Marchantiidae</taxon>
        <taxon>Marchantiales</taxon>
        <taxon>Ricciaceae</taxon>
        <taxon>Riccia</taxon>
    </lineage>
</organism>
<feature type="compositionally biased region" description="Polar residues" evidence="1">
    <location>
        <begin position="331"/>
        <end position="348"/>
    </location>
</feature>
<dbReference type="PANTHER" id="PTHR33416">
    <property type="entry name" value="NUCLEAR PORE COMPLEX PROTEIN NUP1"/>
    <property type="match status" value="1"/>
</dbReference>
<accession>A0ABD1Z1B1</accession>
<name>A0ABD1Z1B1_9MARC</name>
<feature type="compositionally biased region" description="Polar residues" evidence="1">
    <location>
        <begin position="367"/>
        <end position="378"/>
    </location>
</feature>
<feature type="region of interest" description="Disordered" evidence="1">
    <location>
        <begin position="144"/>
        <end position="190"/>
    </location>
</feature>
<dbReference type="PANTHER" id="PTHR33416:SF20">
    <property type="entry name" value="NUCLEAR PORE COMPLEX PROTEIN NUP1"/>
    <property type="match status" value="1"/>
</dbReference>
<feature type="region of interest" description="Disordered" evidence="1">
    <location>
        <begin position="997"/>
        <end position="1054"/>
    </location>
</feature>
<sequence length="1433" mass="146335">MASDGVAGDVDEGWRPSFRSHPNSVPMAGPPQMQLQIYSTSPLVEPDRQGYGSRAGGKVRTLRKIGRKNTNPYERPAVGRHASAGPQAAVLISNGGVTAAQALAEKKRGAWITHGLTKIIANSATYLYSSIFRRRLPAPVEVSNNEEDVIGEEQVSSPSAETNDAEPVSRSEGENEEPAEMQEPRNNTLTDIERILQKKTLSGEEYERLSALMRSRVVSYTTDRKKQGSQVERVCHQENQPALVTQTDAQKWRQEFQKSREEKDNGVRTLAVYENGTPSGAAATPVVVGESMDNLNNSPVDIAIAFMGRRVVRPQGSTSPAEPLNRRDENLLSSGPPSVVMSQATLSKWTPPDFSDEEQLRTPAPPLTQTRSRAQSLLRTPYSRPQRLQPSRERALDGSFGTPLSARWTPIRTPISGGREVLKRRSTVLDDSYPTVGPIRRTRQKAFVSPAPTTSARGSAFPSLSASGNAVMNLPSSQGGKFAMPATNHKNAGPVTGQERAALAVSGMSLVPAQSSETARKILETLEKLTPSPKGRSLEEELSYVRDRAPATLTESMLNEQARMSMTVVDFSLPSGESKEPGPSGRALRYDSPRFNQFETGTTSSEFAVKPKGKGKSAAALPENGPSSLEPTVERKNATAGLLEEVSARSKDSEAVLASSSEKGRGFRMTAVFEESGSDDEGRQNASAGLGSPTALPTPSLTGSNVNFASTSGRSVLAATASLATSSLVSKPTTDSVTAVESSGFAPASNLTHTVPSTQVTSFSFPTRVSLEGPPTPKAMSPAATSPKGAPAIAPFFSFAANSQGVPALASSSARVEMTSASVPNTSTETKSEFTFGSTSTPSLPSSQAVSVVQATTESNVPSLFFSGASASSVLQSKVATVTSAGAAASTSAPTTSVPSSLRFDTLSAAAGSTSSVKEESTPAVSPSSFGAATGCLLFSAGGGSTGGSSGASLSSSFFVSSSGQGTSASFAAAGVSFGQPTPVSAPLALTPAVSTAPEAQAVPSISTGVAASSEDRSQKRSASSEDRPQKRSAHSFEQDSSRPQPSATTTSNLPFTTFGTSFLTSAATTAAPVTFGAAFSSAPSSQNLFAASTFGQSPRDLQLSGASTPASSGAPVPAPAAAPGVSPSSFLFGAPPSNAAASTPVSTAAADTSTPSFPSFTSSVFGSSTGGSIFGVTPASPVTFGVSSSAPAFGSTSSKPAFGGFATEAASQSPSLPVFGSGFAAASSQSHASTPAPSPAFSFGGSSAPAFSFAAGAATSSSGSAFGFGSTSSFPFGSTKNSPAAPAASLFGLPSSVPAFGSTTNGTMTNDVAVSDHSNMEDSMAEEPPQIAAGIPAQQSSPFGGQSAGSSSSFVFGAGAPAAASPLFGFSSQPTPAGFVTNPFAAASAAQPPAGALNFSGGAFNLGASGGDGGRTTRKFIKAKRTGTKRGK</sequence>
<evidence type="ECO:0000313" key="2">
    <source>
        <dbReference type="EMBL" id="KAL2635757.1"/>
    </source>
</evidence>
<feature type="compositionally biased region" description="Low complexity" evidence="1">
    <location>
        <begin position="1105"/>
        <end position="1121"/>
    </location>
</feature>
<feature type="region of interest" description="Disordered" evidence="1">
    <location>
        <begin position="821"/>
        <end position="840"/>
    </location>
</feature>
<dbReference type="EMBL" id="JBHFFA010000003">
    <property type="protein sequence ID" value="KAL2635757.1"/>
    <property type="molecule type" value="Genomic_DNA"/>
</dbReference>
<feature type="region of interest" description="Disordered" evidence="1">
    <location>
        <begin position="572"/>
        <end position="591"/>
    </location>
</feature>
<feature type="region of interest" description="Disordered" evidence="1">
    <location>
        <begin position="1"/>
        <end position="30"/>
    </location>
</feature>